<organism evidence="1 2">
    <name type="scientific">Paragonimus heterotremus</name>
    <dbReference type="NCBI Taxonomy" id="100268"/>
    <lineage>
        <taxon>Eukaryota</taxon>
        <taxon>Metazoa</taxon>
        <taxon>Spiralia</taxon>
        <taxon>Lophotrochozoa</taxon>
        <taxon>Platyhelminthes</taxon>
        <taxon>Trematoda</taxon>
        <taxon>Digenea</taxon>
        <taxon>Plagiorchiida</taxon>
        <taxon>Troglotremata</taxon>
        <taxon>Troglotrematidae</taxon>
        <taxon>Paragonimus</taxon>
    </lineage>
</organism>
<evidence type="ECO:0000313" key="2">
    <source>
        <dbReference type="Proteomes" id="UP000748531"/>
    </source>
</evidence>
<gene>
    <name evidence="1" type="ORF">PHET_04818</name>
</gene>
<evidence type="ECO:0000313" key="1">
    <source>
        <dbReference type="EMBL" id="KAF5401792.1"/>
    </source>
</evidence>
<dbReference type="Proteomes" id="UP000748531">
    <property type="component" value="Unassembled WGS sequence"/>
</dbReference>
<comment type="caution">
    <text evidence="1">The sequence shown here is derived from an EMBL/GenBank/DDBJ whole genome shotgun (WGS) entry which is preliminary data.</text>
</comment>
<protein>
    <submittedName>
        <fullName evidence="1">Uncharacterized protein</fullName>
    </submittedName>
</protein>
<dbReference type="OrthoDB" id="6261260at2759"/>
<dbReference type="EMBL" id="LUCH01002237">
    <property type="protein sequence ID" value="KAF5401792.1"/>
    <property type="molecule type" value="Genomic_DNA"/>
</dbReference>
<dbReference type="AlphaFoldDB" id="A0A8J4SQ18"/>
<proteinExistence type="predicted"/>
<name>A0A8J4SQ18_9TREM</name>
<accession>A0A8J4SQ18</accession>
<reference evidence="1" key="1">
    <citation type="submission" date="2019-05" db="EMBL/GenBank/DDBJ databases">
        <title>Annotation for the trematode Paragonimus heterotremus.</title>
        <authorList>
            <person name="Choi Y.-J."/>
        </authorList>
    </citation>
    <scope>NUCLEOTIDE SEQUENCE</scope>
    <source>
        <strain evidence="1">LC</strain>
    </source>
</reference>
<keyword evidence="2" id="KW-1185">Reference proteome</keyword>
<sequence>MDNDNAYDMPFEEIQKEIMENLQTLNMTNSDDVNFKISQENETILKPYVRPSPAELFKLSEEDKAGFENLRLRLGLHSDESRQCVPDNVSKTEQPLVSLTAPKLLRHEKLERPVQPKIIRNHLSNISRYRIYRQYYPSAKIFSIDQDKHWPELNGFLANYHVSQDKLNTVFDFDETTKIRKKLRNGYSAIFHILDLGDSNDNEHIILDYLNSMSEKFRENQPKSCPSGDGTKATNLETVKTLEQKTVYCDLRTGLTTRNPSRSLAKQTERISETFLARRRRFCEDFIQSIGIQHTFSLLLHEDSSFSAAIPLLDDFFSDTTTESTVQLVFESPWTSWEQFGFDNCHYGLPPQIIKSTRQSWFVFFAFVSWLLSLVAKEEQKATVSSNEQALRFNTVGFIQISTRQNESQPPSVNRPQIHALLKLPSSGTMSCEQIKHHISVGFKNQLSSWKPDETLIWNVNHVALPLLEDEPDLSTLVINRTNAEDWKQQFPDKMPNLYVGEFGNNEQTMTMIWDSAKHRIPNKTNKPNVSNNFGSGWDELLDNESATAVIEMPLDKLGMFNIQKTLFALLVNLYLKALDLVGIRLGWMLTQTGNRMAAGSSLPSHSRIPCVALAVRGYKAWQYSKQICDWMTSKTGSGDEEMLRCYGSRYENFNLKHLARWFGPRLPDVTGLSPVKITRIKHQASKLLTHSKNCWLVRTIRTDLIMLLDESLLSCLTGILKAAVDVCGYQVVYLNRFMYEIPRDFYALTMLLVGESKPHAEIDCNPLENVVEPSSPKLLFVLRRESANEHAIHLCEQMKVAVQKGLDFTKEQRSDLVKQAVVQILPYDKEMLKRLQPQVAKPVLELVPMFYESKPTNQLPLRAPRPDCSSLGFVLINTCAHAKSPCKPASRTQHSRAPILLGEFMEHMSQRQWSHMQLRLLALKWLPISHIPSQHIELAHHILCPNDLTPLLSSITTEQHHGHCGFGFFLVSGQLMAHCLNSWCHGNQQTMFSTDLSEIKKLTRLFFFPEDVSSVAGMNIYGLHQKQNFEEMWERISTPVLQTWTPEEISFSMAWSRQMTSAQWLERFITVHQILSDEGFRITGLFSKCSGETSFRVTRANARARLTYLTQGISTSNEQTQFQLRSAKSQQSKDGTLKSSLVALKDYITNLPLSSEDQTALVVTFNKTVSSRRIQSNWRTQ</sequence>